<feature type="signal peptide" evidence="1">
    <location>
        <begin position="1"/>
        <end position="23"/>
    </location>
</feature>
<name>A0A370THB3_9HELO</name>
<protein>
    <recommendedName>
        <fullName evidence="4">Secreted protein NIS1</fullName>
    </recommendedName>
</protein>
<comment type="caution">
    <text evidence="2">The sequence shown here is derived from an EMBL/GenBank/DDBJ whole genome shotgun (WGS) entry which is preliminary data.</text>
</comment>
<dbReference type="GeneID" id="43600561"/>
<sequence length="147" mass="15408">MRIPILPATLSLLAFLSPAAVIARITGISAPRIIKPGEPFQISVLTQDYIQAVYDVAIVFGISPGRAYPNSLGSVISSEYLGPSKSNTVDTLNFTVMMDESTTKGKAILTASLMSLYGALHSPMLDSFNVTVDLGDATSAETVASGP</sequence>
<organism evidence="2 3">
    <name type="scientific">Venustampulla echinocandica</name>
    <dbReference type="NCBI Taxonomy" id="2656787"/>
    <lineage>
        <taxon>Eukaryota</taxon>
        <taxon>Fungi</taxon>
        <taxon>Dikarya</taxon>
        <taxon>Ascomycota</taxon>
        <taxon>Pezizomycotina</taxon>
        <taxon>Leotiomycetes</taxon>
        <taxon>Helotiales</taxon>
        <taxon>Pleuroascaceae</taxon>
        <taxon>Venustampulla</taxon>
    </lineage>
</organism>
<dbReference type="RefSeq" id="XP_031867566.1">
    <property type="nucleotide sequence ID" value="XM_032016335.1"/>
</dbReference>
<evidence type="ECO:0008006" key="4">
    <source>
        <dbReference type="Google" id="ProtNLM"/>
    </source>
</evidence>
<evidence type="ECO:0000313" key="3">
    <source>
        <dbReference type="Proteomes" id="UP000254866"/>
    </source>
</evidence>
<keyword evidence="1" id="KW-0732">Signal</keyword>
<keyword evidence="3" id="KW-1185">Reference proteome</keyword>
<dbReference type="EMBL" id="NPIC01000007">
    <property type="protein sequence ID" value="RDL34584.1"/>
    <property type="molecule type" value="Genomic_DNA"/>
</dbReference>
<dbReference type="OrthoDB" id="3913322at2759"/>
<reference evidence="2 3" key="1">
    <citation type="journal article" date="2018" name="IMA Fungus">
        <title>IMA Genome-F 9: Draft genome sequence of Annulohypoxylon stygium, Aspergillus mulundensis, Berkeleyomyces basicola (syn. Thielaviopsis basicola), Ceratocystis smalleyi, two Cercospora beticola strains, Coleophoma cylindrospora, Fusarium fracticaudum, Phialophora cf. hyalina, and Morchella septimelata.</title>
        <authorList>
            <person name="Wingfield B.D."/>
            <person name="Bills G.F."/>
            <person name="Dong Y."/>
            <person name="Huang W."/>
            <person name="Nel W.J."/>
            <person name="Swalarsk-Parry B.S."/>
            <person name="Vaghefi N."/>
            <person name="Wilken P.M."/>
            <person name="An Z."/>
            <person name="de Beer Z.W."/>
            <person name="De Vos L."/>
            <person name="Chen L."/>
            <person name="Duong T.A."/>
            <person name="Gao Y."/>
            <person name="Hammerbacher A."/>
            <person name="Kikkert J.R."/>
            <person name="Li Y."/>
            <person name="Li H."/>
            <person name="Li K."/>
            <person name="Li Q."/>
            <person name="Liu X."/>
            <person name="Ma X."/>
            <person name="Naidoo K."/>
            <person name="Pethybridge S.J."/>
            <person name="Sun J."/>
            <person name="Steenkamp E.T."/>
            <person name="van der Nest M.A."/>
            <person name="van Wyk S."/>
            <person name="Wingfield M.J."/>
            <person name="Xiong C."/>
            <person name="Yue Q."/>
            <person name="Zhang X."/>
        </authorList>
    </citation>
    <scope>NUCLEOTIDE SEQUENCE [LARGE SCALE GENOMIC DNA]</scope>
    <source>
        <strain evidence="2 3">BP 5553</strain>
    </source>
</reference>
<dbReference type="InterPro" id="IPR045469">
    <property type="entry name" value="Nis1"/>
</dbReference>
<feature type="chain" id="PRO_5016944199" description="Secreted protein NIS1" evidence="1">
    <location>
        <begin position="24"/>
        <end position="147"/>
    </location>
</feature>
<accession>A0A370THB3</accession>
<proteinExistence type="predicted"/>
<dbReference type="Pfam" id="PF19271">
    <property type="entry name" value="Nis1"/>
    <property type="match status" value="1"/>
</dbReference>
<evidence type="ECO:0000256" key="1">
    <source>
        <dbReference type="SAM" id="SignalP"/>
    </source>
</evidence>
<dbReference type="AlphaFoldDB" id="A0A370THB3"/>
<evidence type="ECO:0000313" key="2">
    <source>
        <dbReference type="EMBL" id="RDL34584.1"/>
    </source>
</evidence>
<gene>
    <name evidence="2" type="ORF">BP5553_07712</name>
</gene>
<dbReference type="Proteomes" id="UP000254866">
    <property type="component" value="Unassembled WGS sequence"/>
</dbReference>